<feature type="chain" id="PRO_5045727575" evidence="1">
    <location>
        <begin position="27"/>
        <end position="119"/>
    </location>
</feature>
<keyword evidence="3" id="KW-1185">Reference proteome</keyword>
<gene>
    <name evidence="2" type="ORF">WCN91_02280</name>
</gene>
<evidence type="ECO:0000313" key="3">
    <source>
        <dbReference type="Proteomes" id="UP001447008"/>
    </source>
</evidence>
<keyword evidence="1" id="KW-0732">Signal</keyword>
<evidence type="ECO:0000256" key="1">
    <source>
        <dbReference type="SAM" id="SignalP"/>
    </source>
</evidence>
<accession>A0ABU9MVG0</accession>
<sequence length="119" mass="13381">MNNALRRAATLTLAGLLMVASHQANADLSILPLPEDFQTRMTVQKKYPMVLDGFTRLSDSQVQSFYSDKLGEPLKITSDIDRFTLFYNVAGHPLRIAVYQRGEWTEVSAMVSDKNTNDI</sequence>
<comment type="caution">
    <text evidence="2">The sequence shown here is derived from an EMBL/GenBank/DDBJ whole genome shotgun (WGS) entry which is preliminary data.</text>
</comment>
<dbReference type="RefSeq" id="WP_342675891.1">
    <property type="nucleotide sequence ID" value="NZ_JBCGCU010000002.1"/>
</dbReference>
<proteinExistence type="predicted"/>
<organism evidence="2 3">
    <name type="scientific">Pseudoalteromonas qingdaonensis</name>
    <dbReference type="NCBI Taxonomy" id="3131913"/>
    <lineage>
        <taxon>Bacteria</taxon>
        <taxon>Pseudomonadati</taxon>
        <taxon>Pseudomonadota</taxon>
        <taxon>Gammaproteobacteria</taxon>
        <taxon>Alteromonadales</taxon>
        <taxon>Pseudoalteromonadaceae</taxon>
        <taxon>Pseudoalteromonas</taxon>
    </lineage>
</organism>
<reference evidence="2 3" key="1">
    <citation type="submission" date="2024-03" db="EMBL/GenBank/DDBJ databases">
        <title>Pseudoalteromonas qingdaonensis sp. nov., isolated from the intestines of marine benthic organisms.</title>
        <authorList>
            <person name="Lin X."/>
            <person name="Fang S."/>
            <person name="Hu X."/>
        </authorList>
    </citation>
    <scope>NUCLEOTIDE SEQUENCE [LARGE SCALE GENOMIC DNA]</scope>
    <source>
        <strain evidence="2 3">YIC-827</strain>
    </source>
</reference>
<name>A0ABU9MVG0_9GAMM</name>
<evidence type="ECO:0000313" key="2">
    <source>
        <dbReference type="EMBL" id="MEM0514279.1"/>
    </source>
</evidence>
<feature type="signal peptide" evidence="1">
    <location>
        <begin position="1"/>
        <end position="26"/>
    </location>
</feature>
<protein>
    <submittedName>
        <fullName evidence="2">Uncharacterized protein</fullName>
    </submittedName>
</protein>
<dbReference type="Proteomes" id="UP001447008">
    <property type="component" value="Unassembled WGS sequence"/>
</dbReference>
<dbReference type="EMBL" id="JBCGCU010000002">
    <property type="protein sequence ID" value="MEM0514279.1"/>
    <property type="molecule type" value="Genomic_DNA"/>
</dbReference>